<dbReference type="KEGG" id="rhy:RD110_03305"/>
<dbReference type="GO" id="GO:0019752">
    <property type="term" value="P:carboxylic acid metabolic process"/>
    <property type="evidence" value="ECO:0007669"/>
    <property type="project" value="UniProtKB-ARBA"/>
</dbReference>
<proteinExistence type="inferred from homology"/>
<accession>A0A1P8JRK3</accession>
<evidence type="ECO:0000256" key="1">
    <source>
        <dbReference type="ARBA" id="ARBA00001946"/>
    </source>
</evidence>
<evidence type="ECO:0000313" key="6">
    <source>
        <dbReference type="EMBL" id="APW36355.1"/>
    </source>
</evidence>
<dbReference type="PANTHER" id="PTHR42796">
    <property type="entry name" value="FUMARYLACETOACETATE HYDROLASE DOMAIN-CONTAINING PROTEIN 2A-RELATED"/>
    <property type="match status" value="1"/>
</dbReference>
<dbReference type="AlphaFoldDB" id="A0A1P8JRK3"/>
<dbReference type="FunFam" id="3.90.850.10:FF:000002">
    <property type="entry name" value="2-hydroxyhepta-2,4-diene-1,7-dioate isomerase"/>
    <property type="match status" value="1"/>
</dbReference>
<evidence type="ECO:0000256" key="3">
    <source>
        <dbReference type="ARBA" id="ARBA00022723"/>
    </source>
</evidence>
<organism evidence="6 7">
    <name type="scientific">Rhodoferax koreensis</name>
    <dbReference type="NCBI Taxonomy" id="1842727"/>
    <lineage>
        <taxon>Bacteria</taxon>
        <taxon>Pseudomonadati</taxon>
        <taxon>Pseudomonadota</taxon>
        <taxon>Betaproteobacteria</taxon>
        <taxon>Burkholderiales</taxon>
        <taxon>Comamonadaceae</taxon>
        <taxon>Rhodoferax</taxon>
    </lineage>
</organism>
<dbReference type="InterPro" id="IPR011234">
    <property type="entry name" value="Fumarylacetoacetase-like_C"/>
</dbReference>
<keyword evidence="4 6" id="KW-0378">Hydrolase</keyword>
<comment type="cofactor">
    <cofactor evidence="1">
        <name>Mg(2+)</name>
        <dbReference type="ChEBI" id="CHEBI:18420"/>
    </cofactor>
</comment>
<evidence type="ECO:0000259" key="5">
    <source>
        <dbReference type="Pfam" id="PF01557"/>
    </source>
</evidence>
<protein>
    <submittedName>
        <fullName evidence="6">Fumarylacetoacetate hydrolase</fullName>
    </submittedName>
</protein>
<dbReference type="GO" id="GO:0016853">
    <property type="term" value="F:isomerase activity"/>
    <property type="evidence" value="ECO:0007669"/>
    <property type="project" value="UniProtKB-ARBA"/>
</dbReference>
<dbReference type="RefSeq" id="WP_076196675.1">
    <property type="nucleotide sequence ID" value="NZ_CP019236.1"/>
</dbReference>
<keyword evidence="7" id="KW-1185">Reference proteome</keyword>
<evidence type="ECO:0000313" key="7">
    <source>
        <dbReference type="Proteomes" id="UP000186609"/>
    </source>
</evidence>
<dbReference type="InterPro" id="IPR051121">
    <property type="entry name" value="FAH"/>
</dbReference>
<dbReference type="Proteomes" id="UP000186609">
    <property type="component" value="Chromosome"/>
</dbReference>
<evidence type="ECO:0000256" key="2">
    <source>
        <dbReference type="ARBA" id="ARBA00010211"/>
    </source>
</evidence>
<evidence type="ECO:0000256" key="4">
    <source>
        <dbReference type="ARBA" id="ARBA00022801"/>
    </source>
</evidence>
<dbReference type="STRING" id="1842727.RD110_03305"/>
<dbReference type="InterPro" id="IPR036663">
    <property type="entry name" value="Fumarylacetoacetase_C_sf"/>
</dbReference>
<keyword evidence="3" id="KW-0479">Metal-binding</keyword>
<gene>
    <name evidence="6" type="ORF">RD110_03305</name>
</gene>
<dbReference type="PANTHER" id="PTHR42796:SF4">
    <property type="entry name" value="FUMARYLACETOACETATE HYDROLASE DOMAIN-CONTAINING PROTEIN 2A"/>
    <property type="match status" value="1"/>
</dbReference>
<name>A0A1P8JRK3_9BURK</name>
<dbReference type="GO" id="GO:0016787">
    <property type="term" value="F:hydrolase activity"/>
    <property type="evidence" value="ECO:0007669"/>
    <property type="project" value="UniProtKB-KW"/>
</dbReference>
<sequence>MKIARFSEHGRDGLAVALDGMDFKGLFLDKLGIAGDLQTALEGGPNAIRKLTRALSLGEDVDLAQVSLRPPLLSPEKIICIGLNYVDHSAESGFVPPAYPTVFSRFNSSLIGHGDAIERPQTSEQLDYEGEIAFVIGIGGRNISKSAALKHVFGYSLFNDASLRDYQTRTPQWTIGKNFDKTGAFGPYLVTADELPEGAKGLSLQTRLNGNLVQDGNTDDLIFDIPTLIAELSAVMTLRPGDVVVTGTPAGVGAARKPPLWMVPGDVCEISAGGLGTLRNPIVAAG</sequence>
<dbReference type="Gene3D" id="3.90.850.10">
    <property type="entry name" value="Fumarylacetoacetase-like, C-terminal domain"/>
    <property type="match status" value="1"/>
</dbReference>
<dbReference type="EMBL" id="CP019236">
    <property type="protein sequence ID" value="APW36355.1"/>
    <property type="molecule type" value="Genomic_DNA"/>
</dbReference>
<dbReference type="GO" id="GO:0046872">
    <property type="term" value="F:metal ion binding"/>
    <property type="evidence" value="ECO:0007669"/>
    <property type="project" value="UniProtKB-KW"/>
</dbReference>
<comment type="similarity">
    <text evidence="2">Belongs to the FAH family.</text>
</comment>
<dbReference type="Pfam" id="PF01557">
    <property type="entry name" value="FAA_hydrolase"/>
    <property type="match status" value="1"/>
</dbReference>
<dbReference type="OrthoDB" id="9805307at2"/>
<feature type="domain" description="Fumarylacetoacetase-like C-terminal" evidence="5">
    <location>
        <begin position="77"/>
        <end position="283"/>
    </location>
</feature>
<reference evidence="6 7" key="1">
    <citation type="submission" date="2017-01" db="EMBL/GenBank/DDBJ databases">
        <authorList>
            <person name="Mah S.A."/>
            <person name="Swanson W.J."/>
            <person name="Moy G.W."/>
            <person name="Vacquier V.D."/>
        </authorList>
    </citation>
    <scope>NUCLEOTIDE SEQUENCE [LARGE SCALE GENOMIC DNA]</scope>
    <source>
        <strain evidence="6 7">DCY110</strain>
    </source>
</reference>
<dbReference type="SUPFAM" id="SSF56529">
    <property type="entry name" value="FAH"/>
    <property type="match status" value="1"/>
</dbReference>